<evidence type="ECO:0000256" key="4">
    <source>
        <dbReference type="SAM" id="MobiDB-lite"/>
    </source>
</evidence>
<evidence type="ECO:0000313" key="7">
    <source>
        <dbReference type="EMBL" id="QEE30671.1"/>
    </source>
</evidence>
<dbReference type="InterPro" id="IPR036942">
    <property type="entry name" value="Beta-barrel_TonB_sf"/>
</dbReference>
<dbReference type="GO" id="GO:0009279">
    <property type="term" value="C:cell outer membrane"/>
    <property type="evidence" value="ECO:0007669"/>
    <property type="project" value="UniProtKB-SubCell"/>
</dbReference>
<name>A0A5B9EK16_9BACT</name>
<dbReference type="Pfam" id="PF13620">
    <property type="entry name" value="CarboxypepD_reg"/>
    <property type="match status" value="1"/>
</dbReference>
<comment type="subcellular location">
    <subcellularLocation>
        <location evidence="1">Cell outer membrane</location>
    </subcellularLocation>
</comment>
<feature type="domain" description="TonB-dependent transporter Oar-like beta-barrel" evidence="6">
    <location>
        <begin position="292"/>
        <end position="540"/>
    </location>
</feature>
<gene>
    <name evidence="7" type="ORF">FTW19_23360</name>
</gene>
<dbReference type="SUPFAM" id="SSF56935">
    <property type="entry name" value="Porins"/>
    <property type="match status" value="1"/>
</dbReference>
<evidence type="ECO:0000256" key="2">
    <source>
        <dbReference type="ARBA" id="ARBA00023136"/>
    </source>
</evidence>
<feature type="region of interest" description="Disordered" evidence="4">
    <location>
        <begin position="108"/>
        <end position="133"/>
    </location>
</feature>
<dbReference type="RefSeq" id="WP_147649972.1">
    <property type="nucleotide sequence ID" value="NZ_CP042806.1"/>
</dbReference>
<dbReference type="Proteomes" id="UP000321820">
    <property type="component" value="Chromosome"/>
</dbReference>
<evidence type="ECO:0000313" key="8">
    <source>
        <dbReference type="Proteomes" id="UP000321820"/>
    </source>
</evidence>
<dbReference type="SUPFAM" id="SSF49464">
    <property type="entry name" value="Carboxypeptidase regulatory domain-like"/>
    <property type="match status" value="1"/>
</dbReference>
<evidence type="ECO:0000256" key="1">
    <source>
        <dbReference type="ARBA" id="ARBA00004442"/>
    </source>
</evidence>
<feature type="chain" id="PRO_5022742724" description="TonB-dependent transporter Oar-like beta-barrel domain-containing protein" evidence="5">
    <location>
        <begin position="20"/>
        <end position="904"/>
    </location>
</feature>
<dbReference type="OrthoDB" id="98505at2"/>
<evidence type="ECO:0000256" key="3">
    <source>
        <dbReference type="ARBA" id="ARBA00023237"/>
    </source>
</evidence>
<keyword evidence="3" id="KW-0998">Cell outer membrane</keyword>
<accession>A0A5B9EK16</accession>
<keyword evidence="2" id="KW-0472">Membrane</keyword>
<dbReference type="EMBL" id="CP042806">
    <property type="protein sequence ID" value="QEE30671.1"/>
    <property type="molecule type" value="Genomic_DNA"/>
</dbReference>
<keyword evidence="8" id="KW-1185">Reference proteome</keyword>
<dbReference type="Gene3D" id="2.60.40.1120">
    <property type="entry name" value="Carboxypeptidase-like, regulatory domain"/>
    <property type="match status" value="1"/>
</dbReference>
<dbReference type="InterPro" id="IPR008969">
    <property type="entry name" value="CarboxyPept-like_regulatory"/>
</dbReference>
<keyword evidence="5" id="KW-0732">Signal</keyword>
<dbReference type="Gene3D" id="2.40.170.20">
    <property type="entry name" value="TonB-dependent receptor, beta-barrel domain"/>
    <property type="match status" value="1"/>
</dbReference>
<dbReference type="KEGG" id="talb:FTW19_23360"/>
<dbReference type="Pfam" id="PF25183">
    <property type="entry name" value="OMP_b-brl_4"/>
    <property type="match status" value="2"/>
</dbReference>
<dbReference type="InterPro" id="IPR057601">
    <property type="entry name" value="Oar-like_b-barrel"/>
</dbReference>
<feature type="compositionally biased region" description="Low complexity" evidence="4">
    <location>
        <begin position="117"/>
        <end position="132"/>
    </location>
</feature>
<sequence>MKFLAAAAFAALALPHVLAQTACTGTPLTGVVHDSTQAIIPGALLTLDSGPAATSSSDGHFRFACVPEGSHRLVVAAPGFATQTVTLRSPHPASLDLLLKVEEVETNVDVSGDDDTPATSTTSSGPTQTISGDRLHALADDPDDLTRQLQQLAAAAGGSPANTVIAVDGFQDGSKLPPKSTIAYIKVNPDLFSAEYREPPFGGGRVEVYTKPGQSAYHGALFATNGSPWMNARDPFSTSKASLGKQRYGFELTGPIRQKGSDFVLALEHRSIDNFAVVNAVTLDSTGSPVRTVGNVATPQRLWIGSAKVDWQLGPKNTFIASYNANVNHLQNLGAGGTSLAEVGYDSQQSEHMLRFSNITTASVHLMHEARVSLRWNGENDTPASNAVAVQVAGAFTGGGNTLGPQHRRELNMEILDDAILTTKNHTLKMGTQLMIYRERQRLTTNFNGTYTFGGGSAPVLSAGGSAVPGQTTTITGLEQYRRALLGLPGGTPTAYSNVAGSPVVNFTLVQDALFIQDDWNVGHGVHIASGVRYYLQNNPDTFSSITPRIGILWSPNAKGTWTLHGHFGMFAGRFNKGDQSEVQRMNGIDRITSTIYSPVYGNPFSGATPIHSIRSYNPHLSNLTWAAENIGGTRTLPHGWNLSIDYFLARIWNYTRSLNINSPLNNQPTGPRPGPANLNIFEMQASGQGRANVVFIGVDQHSYKKVQFSFGGVRVNLVDDTDDNEFSSPQSSRTNAGELARRTGQPLWNVFANGTLKLPEKLELSSTFNGHGGSHYNVTTGFDNNGDGNFNDRPQYATAGTPGAVSTQWGWLVASGGTGAFQRNAGTLPWTLYLDTNLQRAFKLTHNAKAEHPQTLTLNVRSANMINHRNVTSVGGVLGSPLFGVPYAADNGRRVEAGLRYAF</sequence>
<feature type="signal peptide" evidence="5">
    <location>
        <begin position="1"/>
        <end position="19"/>
    </location>
</feature>
<feature type="domain" description="TonB-dependent transporter Oar-like beta-barrel" evidence="6">
    <location>
        <begin position="544"/>
        <end position="895"/>
    </location>
</feature>
<proteinExistence type="predicted"/>
<dbReference type="AlphaFoldDB" id="A0A5B9EK16"/>
<evidence type="ECO:0000259" key="6">
    <source>
        <dbReference type="Pfam" id="PF25183"/>
    </source>
</evidence>
<evidence type="ECO:0000256" key="5">
    <source>
        <dbReference type="SAM" id="SignalP"/>
    </source>
</evidence>
<reference evidence="7 8" key="1">
    <citation type="submission" date="2019-08" db="EMBL/GenBank/DDBJ databases">
        <title>Complete genome sequence of Terriglobus albidus strain ORNL.</title>
        <authorList>
            <person name="Podar M."/>
        </authorList>
    </citation>
    <scope>NUCLEOTIDE SEQUENCE [LARGE SCALE GENOMIC DNA]</scope>
    <source>
        <strain evidence="7 8">ORNL</strain>
    </source>
</reference>
<protein>
    <recommendedName>
        <fullName evidence="6">TonB-dependent transporter Oar-like beta-barrel domain-containing protein</fullName>
    </recommendedName>
</protein>
<organism evidence="7 8">
    <name type="scientific">Terriglobus albidus</name>
    <dbReference type="NCBI Taxonomy" id="1592106"/>
    <lineage>
        <taxon>Bacteria</taxon>
        <taxon>Pseudomonadati</taxon>
        <taxon>Acidobacteriota</taxon>
        <taxon>Terriglobia</taxon>
        <taxon>Terriglobales</taxon>
        <taxon>Acidobacteriaceae</taxon>
        <taxon>Terriglobus</taxon>
    </lineage>
</organism>